<name>A0A520KXX1_9EURY</name>
<evidence type="ECO:0000313" key="1">
    <source>
        <dbReference type="EMBL" id="RZN71528.1"/>
    </source>
</evidence>
<dbReference type="Proteomes" id="UP000320766">
    <property type="component" value="Unassembled WGS sequence"/>
</dbReference>
<reference evidence="1 2" key="1">
    <citation type="journal article" date="2019" name="Nat. Microbiol.">
        <title>Wide diversity of methane and short-chain alkane metabolisms in uncultured archaea.</title>
        <authorList>
            <person name="Borrel G."/>
            <person name="Adam P.S."/>
            <person name="McKay L.J."/>
            <person name="Chen L.X."/>
            <person name="Sierra-Garcia I.N."/>
            <person name="Sieber C.M."/>
            <person name="Letourneur Q."/>
            <person name="Ghozlane A."/>
            <person name="Andersen G.L."/>
            <person name="Li W.J."/>
            <person name="Hallam S.J."/>
            <person name="Muyzer G."/>
            <person name="de Oliveira V.M."/>
            <person name="Inskeep W.P."/>
            <person name="Banfield J.F."/>
            <person name="Gribaldo S."/>
        </authorList>
    </citation>
    <scope>NUCLEOTIDE SEQUENCE [LARGE SCALE GENOMIC DNA]</scope>
    <source>
        <strain evidence="1">NM1b</strain>
    </source>
</reference>
<accession>A0A520KXX1</accession>
<evidence type="ECO:0000313" key="2">
    <source>
        <dbReference type="Proteomes" id="UP000320766"/>
    </source>
</evidence>
<evidence type="ECO:0008006" key="3">
    <source>
        <dbReference type="Google" id="ProtNLM"/>
    </source>
</evidence>
<comment type="caution">
    <text evidence="1">The sequence shown here is derived from an EMBL/GenBank/DDBJ whole genome shotgun (WGS) entry which is preliminary data.</text>
</comment>
<dbReference type="EMBL" id="RXIL01000039">
    <property type="protein sequence ID" value="RZN71528.1"/>
    <property type="molecule type" value="Genomic_DNA"/>
</dbReference>
<dbReference type="AlphaFoldDB" id="A0A520KXX1"/>
<protein>
    <recommendedName>
        <fullName evidence="3">Methanogenesis marker 9 domain-containing protein</fullName>
    </recommendedName>
</protein>
<proteinExistence type="predicted"/>
<organism evidence="1 2">
    <name type="scientific">Candidatus Methanolliviera hydrocarbonicum</name>
    <dbReference type="NCBI Taxonomy" id="2491085"/>
    <lineage>
        <taxon>Archaea</taxon>
        <taxon>Methanobacteriati</taxon>
        <taxon>Methanobacteriota</taxon>
        <taxon>Candidatus Methanoliparia</taxon>
        <taxon>Candidatus Methanoliparales</taxon>
        <taxon>Candidatus Methanollivieraceae</taxon>
        <taxon>Candidatus Methanolliviera</taxon>
    </lineage>
</organism>
<gene>
    <name evidence="1" type="ORF">EF807_02275</name>
</gene>
<sequence length="165" mass="19403">MYGRDNIRDVPGWNDCPVPVCHGGDPRALTFCCHPLYSLTFSDICGRDEMLRLVGLSTEEFVDIKDRFTDDVRWRDQRVCFNSLAYCCLRRRGCPSGRDEVLRESYGNNPTDAFKEYILRKRVLAIRLLENARNKDIVESYVKKEREELERMGREDILKLLEFLE</sequence>